<reference evidence="1" key="1">
    <citation type="journal article" date="2014" name="Nucleic Acids Res.">
        <title>Widespread occurrence of organelle genome-encoded 5S rRNAs including permuted molecules.</title>
        <authorList>
            <person name="Valach M."/>
            <person name="Burger G."/>
            <person name="Gray M.W."/>
            <person name="Lang B.F."/>
        </authorList>
    </citation>
    <scope>NUCLEOTIDE SEQUENCE</scope>
    <source>
        <strain evidence="1">ATCC 50344</strain>
    </source>
</reference>
<keyword evidence="1" id="KW-0496">Mitochondrion</keyword>
<protein>
    <submittedName>
        <fullName evidence="1">Uncharacterized protein</fullName>
    </submittedName>
</protein>
<proteinExistence type="predicted"/>
<geneLocation type="mitochondrion" evidence="1"/>
<accession>A0A0B5GCL6</accession>
<dbReference type="GeneID" id="22975973"/>
<dbReference type="EMBL" id="KP165385">
    <property type="protein sequence ID" value="AJF22826.1"/>
    <property type="molecule type" value="Genomic_DNA"/>
</dbReference>
<dbReference type="AlphaFoldDB" id="A0A0B5GCL6"/>
<name>A0A0B5GCL6_9EUKA</name>
<sequence length="955" mass="115018">MVKQGFTYIFKNRIAQTIGVIKTRKKVRKPDMTLPMLMSEIQKITCNPPSLNWTVFINSFFNKEWDLYEDSKSWKMYWHEMELINIQTWREILIKSVDIRKKLKKKKSSHDERRSKLKEINARRYERMTRCNYLRKKNTIDKFTLFALLRNDEPVSFKGKKNLVLFTNPRIKLIVELNTWLENKSQITEEKRAQFLFMICNIHKPLKFLITQLHIETELSIVKWKASYASVLVFAQLPDNTQKSVEEAKMAQEREKLEKQFKNRASRYIILDNNEVAPTEEALFFPKTDELVIGQRLTDDSDKKRTKYQSVPYWFPRSQEDKEKGIRPFVKNVLNIREVLAHKECIRVKELSFNEKQNAIKRFNDGATLYESQGRFIIFILKVFNKSPDIFLLNYVHHLPKTKEQLADEKQFKLEYEQKARQDYKTAKTPEQKKAAQLAFKQAGILGRQTAAKKMKKRAMKLSEQRFQKKKEIVRLKKERLAHKKLVREFVTKMEQFLGSAPPAYRVLCNTLGDKFKKKQLYKATRWIALKEKQRYLFKKRVAVSVYHRPEKRRKMRKSFNNRTYFSLNAWFTKYQVWRRKIKWRSRPRQWSWLERAMSTLTRYRTFSNKKVWARRLKKLTYWQFVKKEYPQPRMYMGVHSWWRVYPWYYKGGLFSKPLRKRFVPLLGSLRYTSKRVYQYVKNAGMKQNLLFYKKIKRVKQMKHIVTTFFKKKCLTVHRFVVNGFLPNVVIFKGYSVKKNQWTLPAEYTVDYGSFSLDFNWRQAWAALDFNEFFKNTQVPGRLINLIALDVYAHYITNMQGAYNGFATVLDLKNQKFDEHARMLSKYSDLLERYYQMVYTRKVAKNIPASTAMYWIREYIRLTDDSGRGIQAWNRFKTVELHFKPAATDVFIPARKKKSVFRLKILFDRLFVWLYAQSNVRYALASPIRKKELQNYLVNTQFLYKKKFKVKFSSR</sequence>
<dbReference type="RefSeq" id="YP_009118072.1">
    <property type="nucleotide sequence ID" value="NC_026310.1"/>
</dbReference>
<evidence type="ECO:0000313" key="1">
    <source>
        <dbReference type="EMBL" id="AJF22826.1"/>
    </source>
</evidence>
<organism evidence="1">
    <name type="scientific">Paracercomonas marina</name>
    <dbReference type="NCBI Taxonomy" id="372086"/>
    <lineage>
        <taxon>Eukaryota</taxon>
        <taxon>Sar</taxon>
        <taxon>Rhizaria</taxon>
        <taxon>Cercozoa</taxon>
        <taxon>Cercomonadida</taxon>
        <taxon>Cercomonadidae</taxon>
        <taxon>Paracercomonas</taxon>
    </lineage>
</organism>
<gene>
    <name evidence="1" type="primary">orf955</name>
</gene>